<dbReference type="SUPFAM" id="SSF50199">
    <property type="entry name" value="Staphylococcal nuclease"/>
    <property type="match status" value="1"/>
</dbReference>
<dbReference type="InterPro" id="IPR016071">
    <property type="entry name" value="Staphylococal_nuclease_OB-fold"/>
</dbReference>
<evidence type="ECO:0000313" key="2">
    <source>
        <dbReference type="EMBL" id="SOH04376.1"/>
    </source>
</evidence>
<name>A0A2C9CFB5_KUEST</name>
<dbReference type="SMART" id="SM00278">
    <property type="entry name" value="HhH1"/>
    <property type="match status" value="2"/>
</dbReference>
<dbReference type="GO" id="GO:0015627">
    <property type="term" value="C:type II protein secretion system complex"/>
    <property type="evidence" value="ECO:0007669"/>
    <property type="project" value="TreeGrafter"/>
</dbReference>
<dbReference type="GO" id="GO:0015628">
    <property type="term" value="P:protein secretion by the type II secretion system"/>
    <property type="evidence" value="ECO:0007669"/>
    <property type="project" value="TreeGrafter"/>
</dbReference>
<dbReference type="Proteomes" id="UP000221734">
    <property type="component" value="Chromosome Kuenenia_stuttgartiensis_MBR1"/>
</dbReference>
<feature type="domain" description="TNase-like" evidence="1">
    <location>
        <begin position="46"/>
        <end position="195"/>
    </location>
</feature>
<dbReference type="EMBL" id="LT934425">
    <property type="protein sequence ID" value="SOH04376.1"/>
    <property type="molecule type" value="Genomic_DNA"/>
</dbReference>
<dbReference type="Gene3D" id="1.10.150.320">
    <property type="entry name" value="Photosystem II 12 kDa extrinsic protein"/>
    <property type="match status" value="1"/>
</dbReference>
<dbReference type="InterPro" id="IPR003583">
    <property type="entry name" value="Hlx-hairpin-Hlx_DNA-bd_motif"/>
</dbReference>
<keyword evidence="3" id="KW-1185">Reference proteome</keyword>
<accession>A0A2C9CFB5</accession>
<dbReference type="RefSeq" id="WP_099325094.1">
    <property type="nucleotide sequence ID" value="NZ_LT934425.1"/>
</dbReference>
<dbReference type="PANTHER" id="PTHR21180">
    <property type="entry name" value="ENDONUCLEASE/EXONUCLEASE/PHOSPHATASE FAMILY DOMAIN-CONTAINING PROTEIN 1"/>
    <property type="match status" value="1"/>
</dbReference>
<evidence type="ECO:0000259" key="1">
    <source>
        <dbReference type="PROSITE" id="PS50830"/>
    </source>
</evidence>
<dbReference type="InterPro" id="IPR035437">
    <property type="entry name" value="SNase_OB-fold_sf"/>
</dbReference>
<proteinExistence type="predicted"/>
<reference evidence="3" key="1">
    <citation type="submission" date="2017-10" db="EMBL/GenBank/DDBJ databases">
        <authorList>
            <person name="Frank J."/>
        </authorList>
    </citation>
    <scope>NUCLEOTIDE SEQUENCE [LARGE SCALE GENOMIC DNA]</scope>
</reference>
<dbReference type="Pfam" id="PF12836">
    <property type="entry name" value="HHH_3"/>
    <property type="match status" value="1"/>
</dbReference>
<dbReference type="Pfam" id="PF00565">
    <property type="entry name" value="SNase"/>
    <property type="match status" value="1"/>
</dbReference>
<dbReference type="SUPFAM" id="SSF47781">
    <property type="entry name" value="RuvA domain 2-like"/>
    <property type="match status" value="1"/>
</dbReference>
<dbReference type="KEGG" id="kst:KSMBR1_1877"/>
<dbReference type="InterPro" id="IPR051675">
    <property type="entry name" value="Endo/Exo/Phosphatase_dom_1"/>
</dbReference>
<dbReference type="SMART" id="SM00318">
    <property type="entry name" value="SNc"/>
    <property type="match status" value="1"/>
</dbReference>
<gene>
    <name evidence="2" type="primary">comEA</name>
    <name evidence="2" type="ORF">KSMBR1_1877</name>
</gene>
<dbReference type="AlphaFoldDB" id="A0A2C9CFB5"/>
<sequence length="291" mass="31972">MNGLIKLLIKSLSLTVVLVFVGISLSHAAELQKLTNAKLINNPANDGDSFFVEADGKPLHIRLYFVDCPETSAGSKSDAQRVREQMRYFGLPGVERTIHFGNEAKIFAESILAKPFTIHTAFASALGRSAKGRIYGFITTSDGDDFASLLVKKGFARTYGIGRETPDGVSRAEMIERLRDLEISAILKRVGIWSVCDPDQIAELRSKQRSEDQELKELQGQVKKALSPQSLLDLNTASKEELQSIKGIGPVLAERIIAGRPYRAVDDLLKVKGISTKTLEKIRPYVAAGKE</sequence>
<organism evidence="2 3">
    <name type="scientific">Kuenenia stuttgartiensis</name>
    <dbReference type="NCBI Taxonomy" id="174633"/>
    <lineage>
        <taxon>Bacteria</taxon>
        <taxon>Pseudomonadati</taxon>
        <taxon>Planctomycetota</taxon>
        <taxon>Candidatus Brocadiia</taxon>
        <taxon>Candidatus Brocadiales</taxon>
        <taxon>Candidatus Brocadiaceae</taxon>
        <taxon>Candidatus Kuenenia</taxon>
    </lineage>
</organism>
<dbReference type="GO" id="GO:0006281">
    <property type="term" value="P:DNA repair"/>
    <property type="evidence" value="ECO:0007669"/>
    <property type="project" value="InterPro"/>
</dbReference>
<dbReference type="GO" id="GO:0003677">
    <property type="term" value="F:DNA binding"/>
    <property type="evidence" value="ECO:0007669"/>
    <property type="project" value="InterPro"/>
</dbReference>
<dbReference type="OrthoDB" id="9790239at2"/>
<dbReference type="PROSITE" id="PS50830">
    <property type="entry name" value="TNASE_3"/>
    <property type="match status" value="1"/>
</dbReference>
<dbReference type="InterPro" id="IPR010994">
    <property type="entry name" value="RuvA_2-like"/>
</dbReference>
<evidence type="ECO:0000313" key="3">
    <source>
        <dbReference type="Proteomes" id="UP000221734"/>
    </source>
</evidence>
<dbReference type="PANTHER" id="PTHR21180:SF32">
    <property type="entry name" value="ENDONUCLEASE_EXONUCLEASE_PHOSPHATASE FAMILY DOMAIN-CONTAINING PROTEIN 1"/>
    <property type="match status" value="1"/>
</dbReference>
<dbReference type="Gene3D" id="2.40.50.90">
    <property type="match status" value="1"/>
</dbReference>
<protein>
    <submittedName>
        <fullName evidence="2">ComE operon protein 1</fullName>
    </submittedName>
</protein>